<feature type="signal peptide" evidence="2">
    <location>
        <begin position="1"/>
        <end position="24"/>
    </location>
</feature>
<dbReference type="GO" id="GO:0004860">
    <property type="term" value="F:protein kinase inhibitor activity"/>
    <property type="evidence" value="ECO:0007669"/>
    <property type="project" value="UniProtKB-KW"/>
</dbReference>
<dbReference type="InterPro" id="IPR036610">
    <property type="entry name" value="PEBP-like_sf"/>
</dbReference>
<evidence type="ECO:0000313" key="3">
    <source>
        <dbReference type="EMBL" id="GAA4612264.1"/>
    </source>
</evidence>
<dbReference type="InterPro" id="IPR005247">
    <property type="entry name" value="YbhB_YbcL/LppC-like"/>
</dbReference>
<dbReference type="SUPFAM" id="SSF49777">
    <property type="entry name" value="PEBP-like"/>
    <property type="match status" value="1"/>
</dbReference>
<dbReference type="RefSeq" id="WP_345359772.1">
    <property type="nucleotide sequence ID" value="NZ_BAABHJ010000020.1"/>
</dbReference>
<keyword evidence="4" id="KW-1185">Reference proteome</keyword>
<comment type="caution">
    <text evidence="3">The sequence shown here is derived from an EMBL/GenBank/DDBJ whole genome shotgun (WGS) entry which is preliminary data.</text>
</comment>
<dbReference type="NCBIfam" id="TIGR00481">
    <property type="entry name" value="YbhB/YbcL family Raf kinase inhibitor-like protein"/>
    <property type="match status" value="1"/>
</dbReference>
<keyword evidence="3" id="KW-0649">Protein kinase inhibitor</keyword>
<dbReference type="InterPro" id="IPR008914">
    <property type="entry name" value="PEBP"/>
</dbReference>
<sequence>MKRSVRTFATVAGTAVLVGSAATAAAAHDGHHGPVGDGGYGFTVIRKGVPDSATRMTLTSPDVRDGGAFPAGSWANAFGCSAGNRPLRLSWSGAPAATRSYAVTMYDPDAPSGSGFWHWLVWDIPTGDTTLGAKPPVSAVSGTNDAGGTGYLGPCPPAGDIGHRYQVTVYALNVAGLDLPADTPPAVAAFTMSGHIVGYGRITATAQR</sequence>
<dbReference type="PANTHER" id="PTHR30289">
    <property type="entry name" value="UNCHARACTERIZED PROTEIN YBCL-RELATED"/>
    <property type="match status" value="1"/>
</dbReference>
<dbReference type="Proteomes" id="UP001500212">
    <property type="component" value="Unassembled WGS sequence"/>
</dbReference>
<protein>
    <submittedName>
        <fullName evidence="3">YbhB/YbcL family Raf kinase inhibitor-like protein</fullName>
    </submittedName>
</protein>
<accession>A0ABP8TQK5</accession>
<comment type="similarity">
    <text evidence="1">Belongs to the UPF0098 family.</text>
</comment>
<dbReference type="PANTHER" id="PTHR30289:SF1">
    <property type="entry name" value="PEBP (PHOSPHATIDYLETHANOLAMINE-BINDING PROTEIN) FAMILY PROTEIN"/>
    <property type="match status" value="1"/>
</dbReference>
<evidence type="ECO:0000256" key="2">
    <source>
        <dbReference type="SAM" id="SignalP"/>
    </source>
</evidence>
<keyword evidence="2" id="KW-0732">Signal</keyword>
<name>A0ABP8TQK5_9ACTN</name>
<dbReference type="CDD" id="cd00865">
    <property type="entry name" value="PEBP_bact_arch"/>
    <property type="match status" value="1"/>
</dbReference>
<evidence type="ECO:0000313" key="4">
    <source>
        <dbReference type="Proteomes" id="UP001500212"/>
    </source>
</evidence>
<evidence type="ECO:0000256" key="1">
    <source>
        <dbReference type="ARBA" id="ARBA00007120"/>
    </source>
</evidence>
<organism evidence="3 4">
    <name type="scientific">Actinoallomurus liliacearum</name>
    <dbReference type="NCBI Taxonomy" id="1080073"/>
    <lineage>
        <taxon>Bacteria</taxon>
        <taxon>Bacillati</taxon>
        <taxon>Actinomycetota</taxon>
        <taxon>Actinomycetes</taxon>
        <taxon>Streptosporangiales</taxon>
        <taxon>Thermomonosporaceae</taxon>
        <taxon>Actinoallomurus</taxon>
    </lineage>
</organism>
<feature type="chain" id="PRO_5047437042" evidence="2">
    <location>
        <begin position="25"/>
        <end position="208"/>
    </location>
</feature>
<dbReference type="Gene3D" id="3.90.280.10">
    <property type="entry name" value="PEBP-like"/>
    <property type="match status" value="1"/>
</dbReference>
<gene>
    <name evidence="3" type="ORF">GCM10023195_52440</name>
</gene>
<reference evidence="4" key="1">
    <citation type="journal article" date="2019" name="Int. J. Syst. Evol. Microbiol.">
        <title>The Global Catalogue of Microorganisms (GCM) 10K type strain sequencing project: providing services to taxonomists for standard genome sequencing and annotation.</title>
        <authorList>
            <consortium name="The Broad Institute Genomics Platform"/>
            <consortium name="The Broad Institute Genome Sequencing Center for Infectious Disease"/>
            <person name="Wu L."/>
            <person name="Ma J."/>
        </authorList>
    </citation>
    <scope>NUCLEOTIDE SEQUENCE [LARGE SCALE GENOMIC DNA]</scope>
    <source>
        <strain evidence="4">JCM 17938</strain>
    </source>
</reference>
<dbReference type="EMBL" id="BAABHJ010000020">
    <property type="protein sequence ID" value="GAA4612264.1"/>
    <property type="molecule type" value="Genomic_DNA"/>
</dbReference>
<dbReference type="Pfam" id="PF01161">
    <property type="entry name" value="PBP"/>
    <property type="match status" value="1"/>
</dbReference>
<proteinExistence type="inferred from homology"/>